<reference evidence="1 2" key="1">
    <citation type="submission" date="2016-07" db="EMBL/GenBank/DDBJ databases">
        <title>Pervasive Adenine N6-methylation of Active Genes in Fungi.</title>
        <authorList>
            <consortium name="DOE Joint Genome Institute"/>
            <person name="Mondo S.J."/>
            <person name="Dannebaum R.O."/>
            <person name="Kuo R.C."/>
            <person name="Labutti K."/>
            <person name="Haridas S."/>
            <person name="Kuo A."/>
            <person name="Salamov A."/>
            <person name="Ahrendt S.R."/>
            <person name="Lipzen A."/>
            <person name="Sullivan W."/>
            <person name="Andreopoulos W.B."/>
            <person name="Clum A."/>
            <person name="Lindquist E."/>
            <person name="Daum C."/>
            <person name="Ramamoorthy G.K."/>
            <person name="Gryganskyi A."/>
            <person name="Culley D."/>
            <person name="Magnuson J.K."/>
            <person name="James T.Y."/>
            <person name="O'Malley M.A."/>
            <person name="Stajich J.E."/>
            <person name="Spatafora J.W."/>
            <person name="Visel A."/>
            <person name="Grigoriev I.V."/>
        </authorList>
    </citation>
    <scope>NUCLEOTIDE SEQUENCE [LARGE SCALE GENOMIC DNA]</scope>
    <source>
        <strain evidence="1 2">NRRL 1336</strain>
    </source>
</reference>
<organism evidence="1 2">
    <name type="scientific">Absidia repens</name>
    <dbReference type="NCBI Taxonomy" id="90262"/>
    <lineage>
        <taxon>Eukaryota</taxon>
        <taxon>Fungi</taxon>
        <taxon>Fungi incertae sedis</taxon>
        <taxon>Mucoromycota</taxon>
        <taxon>Mucoromycotina</taxon>
        <taxon>Mucoromycetes</taxon>
        <taxon>Mucorales</taxon>
        <taxon>Cunninghamellaceae</taxon>
        <taxon>Absidia</taxon>
    </lineage>
</organism>
<evidence type="ECO:0000313" key="2">
    <source>
        <dbReference type="Proteomes" id="UP000193560"/>
    </source>
</evidence>
<dbReference type="AlphaFoldDB" id="A0A1X2J1R9"/>
<name>A0A1X2J1R9_9FUNG</name>
<dbReference type="OrthoDB" id="5580651at2759"/>
<dbReference type="Proteomes" id="UP000193560">
    <property type="component" value="Unassembled WGS sequence"/>
</dbReference>
<comment type="caution">
    <text evidence="1">The sequence shown here is derived from an EMBL/GenBank/DDBJ whole genome shotgun (WGS) entry which is preliminary data.</text>
</comment>
<dbReference type="EMBL" id="MCGE01000001">
    <property type="protein sequence ID" value="ORZ25751.1"/>
    <property type="molecule type" value="Genomic_DNA"/>
</dbReference>
<protein>
    <submittedName>
        <fullName evidence="1">Uncharacterized protein</fullName>
    </submittedName>
</protein>
<evidence type="ECO:0000313" key="1">
    <source>
        <dbReference type="EMBL" id="ORZ25751.1"/>
    </source>
</evidence>
<proteinExistence type="predicted"/>
<keyword evidence="2" id="KW-1185">Reference proteome</keyword>
<gene>
    <name evidence="1" type="ORF">BCR42DRAFT_457955</name>
</gene>
<sequence length="203" mass="23309">MSTDGVENIRYVYTVWQVLNRQEPTITNIVFDGNTAVVHLIQNISPCIFPAFVKLQVPSVTELHFKKSETDTGTLKVYKQEDSWTLEGLIQSMPLISFWYNHVLRVVMGKLVTTTGDLLGAAFQQVQKMTIHGHDIQHLSHQFAMENKEKLDTHRSNLQEYYLRGVHEWNEAYICIGREDPLEMQAIPQSYGNLVETLDALTE</sequence>
<accession>A0A1X2J1R9</accession>